<proteinExistence type="predicted"/>
<dbReference type="AlphaFoldDB" id="A0A6G3XN60"/>
<protein>
    <submittedName>
        <fullName evidence="1">Polyamine ABC transporter ATP-binding protein</fullName>
    </submittedName>
</protein>
<gene>
    <name evidence="1" type="ORF">G3M58_73260</name>
</gene>
<comment type="caution">
    <text evidence="1">The sequence shown here is derived from an EMBL/GenBank/DDBJ whole genome shotgun (WGS) entry which is preliminary data.</text>
</comment>
<name>A0A6G3XN60_9ACTN</name>
<organism evidence="1">
    <name type="scientific">Streptomyces sp. SID7499</name>
    <dbReference type="NCBI Taxonomy" id="2706086"/>
    <lineage>
        <taxon>Bacteria</taxon>
        <taxon>Bacillati</taxon>
        <taxon>Actinomycetota</taxon>
        <taxon>Actinomycetes</taxon>
        <taxon>Kitasatosporales</taxon>
        <taxon>Streptomycetaceae</taxon>
        <taxon>Streptomyces</taxon>
    </lineage>
</organism>
<keyword evidence="1" id="KW-0547">Nucleotide-binding</keyword>
<reference evidence="1" key="1">
    <citation type="submission" date="2020-01" db="EMBL/GenBank/DDBJ databases">
        <title>Insect and environment-associated Actinomycetes.</title>
        <authorList>
            <person name="Currrie C."/>
            <person name="Chevrette M."/>
            <person name="Carlson C."/>
            <person name="Stubbendieck R."/>
            <person name="Wendt-Pienkowski E."/>
        </authorList>
    </citation>
    <scope>NUCLEOTIDE SEQUENCE</scope>
    <source>
        <strain evidence="1">SID7499</strain>
    </source>
</reference>
<accession>A0A6G3XN60</accession>
<evidence type="ECO:0000313" key="1">
    <source>
        <dbReference type="EMBL" id="NEE19127.1"/>
    </source>
</evidence>
<keyword evidence="1" id="KW-0067">ATP-binding</keyword>
<dbReference type="EMBL" id="JAAGMN010007723">
    <property type="protein sequence ID" value="NEE19127.1"/>
    <property type="molecule type" value="Genomic_DNA"/>
</dbReference>
<sequence>GRVAVTGRRGEFIGVVDMKTLMDNVQELLEADRLTAMEHQHELEELRVHQTEQELEGGGGGA</sequence>
<feature type="non-terminal residue" evidence="1">
    <location>
        <position position="1"/>
    </location>
</feature>
<dbReference type="GO" id="GO:0005524">
    <property type="term" value="F:ATP binding"/>
    <property type="evidence" value="ECO:0007669"/>
    <property type="project" value="UniProtKB-KW"/>
</dbReference>